<dbReference type="Proteomes" id="UP000318313">
    <property type="component" value="Chromosome"/>
</dbReference>
<dbReference type="KEGG" id="gfm:Enr17x_16220"/>
<keyword evidence="2" id="KW-1185">Reference proteome</keyword>
<accession>A0A518I9C5</accession>
<name>A0A518I9C5_9PLAN</name>
<reference evidence="1 2" key="1">
    <citation type="submission" date="2019-03" db="EMBL/GenBank/DDBJ databases">
        <title>Deep-cultivation of Planctomycetes and their phenomic and genomic characterization uncovers novel biology.</title>
        <authorList>
            <person name="Wiegand S."/>
            <person name="Jogler M."/>
            <person name="Boedeker C."/>
            <person name="Pinto D."/>
            <person name="Vollmers J."/>
            <person name="Rivas-Marin E."/>
            <person name="Kohn T."/>
            <person name="Peeters S.H."/>
            <person name="Heuer A."/>
            <person name="Rast P."/>
            <person name="Oberbeckmann S."/>
            <person name="Bunk B."/>
            <person name="Jeske O."/>
            <person name="Meyerdierks A."/>
            <person name="Storesund J.E."/>
            <person name="Kallscheuer N."/>
            <person name="Luecker S."/>
            <person name="Lage O.M."/>
            <person name="Pohl T."/>
            <person name="Merkel B.J."/>
            <person name="Hornburger P."/>
            <person name="Mueller R.-W."/>
            <person name="Bruemmer F."/>
            <person name="Labrenz M."/>
            <person name="Spormann A.M."/>
            <person name="Op den Camp H."/>
            <person name="Overmann J."/>
            <person name="Amann R."/>
            <person name="Jetten M.S.M."/>
            <person name="Mascher T."/>
            <person name="Medema M.H."/>
            <person name="Devos D.P."/>
            <person name="Kaster A.-K."/>
            <person name="Ovreas L."/>
            <person name="Rohde M."/>
            <person name="Galperin M.Y."/>
            <person name="Jogler C."/>
        </authorList>
    </citation>
    <scope>NUCLEOTIDE SEQUENCE [LARGE SCALE GENOMIC DNA]</scope>
    <source>
        <strain evidence="1 2">Enr17</strain>
    </source>
</reference>
<dbReference type="AlphaFoldDB" id="A0A518I9C5"/>
<dbReference type="RefSeq" id="WP_145307487.1">
    <property type="nucleotide sequence ID" value="NZ_CP037452.1"/>
</dbReference>
<gene>
    <name evidence="1" type="ORF">Enr17x_16220</name>
</gene>
<organism evidence="1 2">
    <name type="scientific">Gimesia fumaroli</name>
    <dbReference type="NCBI Taxonomy" id="2527976"/>
    <lineage>
        <taxon>Bacteria</taxon>
        <taxon>Pseudomonadati</taxon>
        <taxon>Planctomycetota</taxon>
        <taxon>Planctomycetia</taxon>
        <taxon>Planctomycetales</taxon>
        <taxon>Planctomycetaceae</taxon>
        <taxon>Gimesia</taxon>
    </lineage>
</organism>
<proteinExistence type="predicted"/>
<protein>
    <submittedName>
        <fullName evidence="1">Uncharacterized protein</fullName>
    </submittedName>
</protein>
<evidence type="ECO:0000313" key="2">
    <source>
        <dbReference type="Proteomes" id="UP000318313"/>
    </source>
</evidence>
<evidence type="ECO:0000313" key="1">
    <source>
        <dbReference type="EMBL" id="QDV49602.1"/>
    </source>
</evidence>
<dbReference type="EMBL" id="CP037452">
    <property type="protein sequence ID" value="QDV49602.1"/>
    <property type="molecule type" value="Genomic_DNA"/>
</dbReference>
<sequence length="76" mass="8911">MPRLLKYMTEPELNEHLNYQLRFIEQCQTKDTIGSMLIIFQDDGITQYGATVDPETAPQALRELADRLEKRQTVKR</sequence>